<dbReference type="STRING" id="290512.Paes_1848"/>
<dbReference type="EMBL" id="CP001108">
    <property type="protein sequence ID" value="ACF46860.1"/>
    <property type="molecule type" value="Genomic_DNA"/>
</dbReference>
<dbReference type="InterPro" id="IPR025992">
    <property type="entry name" value="Haem-bd"/>
</dbReference>
<evidence type="ECO:0000313" key="3">
    <source>
        <dbReference type="Proteomes" id="UP000002725"/>
    </source>
</evidence>
<dbReference type="SMART" id="SM01235">
    <property type="entry name" value="Haem_bd"/>
    <property type="match status" value="1"/>
</dbReference>
<reference evidence="2" key="1">
    <citation type="submission" date="2008-06" db="EMBL/GenBank/DDBJ databases">
        <title>Complete sequence of chromosome of Prosthecochloris aestuarii DSM 271.</title>
        <authorList>
            <consortium name="US DOE Joint Genome Institute"/>
            <person name="Lucas S."/>
            <person name="Copeland A."/>
            <person name="Lapidus A."/>
            <person name="Glavina del Rio T."/>
            <person name="Dalin E."/>
            <person name="Tice H."/>
            <person name="Bruce D."/>
            <person name="Goodwin L."/>
            <person name="Pitluck S."/>
            <person name="Schmutz J."/>
            <person name="Larimer F."/>
            <person name="Land M."/>
            <person name="Hauser L."/>
            <person name="Kyrpides N."/>
            <person name="Anderson I."/>
            <person name="Liu Z."/>
            <person name="Li T."/>
            <person name="Zhao F."/>
            <person name="Overmann J."/>
            <person name="Bryant D.A."/>
            <person name="Richardson P."/>
        </authorList>
    </citation>
    <scope>NUCLEOTIDE SEQUENCE [LARGE SCALE GENOMIC DNA]</scope>
    <source>
        <strain evidence="2">DSM 271</strain>
    </source>
</reference>
<evidence type="ECO:0000259" key="1">
    <source>
        <dbReference type="SMART" id="SM01235"/>
    </source>
</evidence>
<name>B4S468_PROA2</name>
<dbReference type="KEGG" id="paa:Paes_1848"/>
<keyword evidence="3" id="KW-1185">Reference proteome</keyword>
<dbReference type="Proteomes" id="UP000002725">
    <property type="component" value="Chromosome"/>
</dbReference>
<dbReference type="eggNOG" id="COG2010">
    <property type="taxonomic scope" value="Bacteria"/>
</dbReference>
<evidence type="ECO:0000313" key="2">
    <source>
        <dbReference type="EMBL" id="ACF46860.1"/>
    </source>
</evidence>
<accession>B4S468</accession>
<sequence>MYFSRKKSLRNSAGWMITLLIIIQLVPLDRKNPPETAPLAINNPALQGLENSCYTCHSFKTPWPRASWIAPVSWIITAAIHNGRDRLNFSAWQTYTKAEKQQLLSDISPIISGKKQHAENFRMLYPERALTTTQRQAILMWIEGEQQHDQN</sequence>
<organism evidence="2 3">
    <name type="scientific">Prosthecochloris aestuarii (strain DSM 271 / SK 413)</name>
    <dbReference type="NCBI Taxonomy" id="290512"/>
    <lineage>
        <taxon>Bacteria</taxon>
        <taxon>Pseudomonadati</taxon>
        <taxon>Chlorobiota</taxon>
        <taxon>Chlorobiia</taxon>
        <taxon>Chlorobiales</taxon>
        <taxon>Chlorobiaceae</taxon>
        <taxon>Prosthecochloris</taxon>
    </lineage>
</organism>
<gene>
    <name evidence="2" type="ordered locus">Paes_1848</name>
</gene>
<dbReference type="HOGENOM" id="CLU_120447_0_0_10"/>
<dbReference type="Pfam" id="PF14376">
    <property type="entry name" value="Haem_bd"/>
    <property type="match status" value="1"/>
</dbReference>
<dbReference type="AlphaFoldDB" id="B4S468"/>
<protein>
    <recommendedName>
        <fullName evidence="1">Haem-binding domain-containing protein</fullName>
    </recommendedName>
</protein>
<feature type="domain" description="Haem-binding" evidence="1">
    <location>
        <begin position="17"/>
        <end position="146"/>
    </location>
</feature>
<proteinExistence type="predicted"/>